<feature type="compositionally biased region" description="Polar residues" evidence="10">
    <location>
        <begin position="1"/>
        <end position="10"/>
    </location>
</feature>
<evidence type="ECO:0000256" key="4">
    <source>
        <dbReference type="ARBA" id="ARBA00022438"/>
    </source>
</evidence>
<dbReference type="InterPro" id="IPR001714">
    <property type="entry name" value="Pept_M24_MAP"/>
</dbReference>
<dbReference type="InterPro" id="IPR036388">
    <property type="entry name" value="WH-like_DNA-bd_sf"/>
</dbReference>
<name>A0A6P7TRM2_9MOLL</name>
<reference evidence="13" key="1">
    <citation type="submission" date="2025-08" db="UniProtKB">
        <authorList>
            <consortium name="RefSeq"/>
        </authorList>
    </citation>
    <scope>IDENTIFICATION</scope>
</reference>
<feature type="binding site" evidence="8">
    <location>
        <position position="182"/>
    </location>
    <ligand>
        <name>a divalent metal cation</name>
        <dbReference type="ChEBI" id="CHEBI:60240"/>
        <label>1</label>
    </ligand>
</feature>
<gene>
    <name evidence="13" type="primary">LOC115228440</name>
</gene>
<feature type="binding site" evidence="8">
    <location>
        <position position="262"/>
    </location>
    <ligand>
        <name>a divalent metal cation</name>
        <dbReference type="ChEBI" id="CHEBI:60240"/>
        <label>2</label>
        <note>catalytic</note>
    </ligand>
</feature>
<comment type="similarity">
    <text evidence="8">Belongs to the peptidase M24A family. Methionine aminopeptidase eukaryotic type 2 subfamily.</text>
</comment>
<comment type="cofactor">
    <cofactor evidence="3">
        <name>Fe(2+)</name>
        <dbReference type="ChEBI" id="CHEBI:29033"/>
    </cofactor>
</comment>
<evidence type="ECO:0000256" key="2">
    <source>
        <dbReference type="ARBA" id="ARBA00001936"/>
    </source>
</evidence>
<sequence length="425" mass="48596">MEEIQDSQIANDKVINTSKKKINKKSSKTTEDPLNKESPQELISPKPHQIPVDELFPDGIFNPGECLEYKRTVREGAEDRDSVNNDYYNDIRKAAEVHRETRKYINDFIKPGMKMIDIWWVSLYFLFSEELESTVRRLISADKLKRGIAFPTGVSLNNCAAHYTPNPSDETVLRYDDVCKIDFGTHVNGRIIDCAFTKTFNPTYDNLLEAVKEATNCGIREAGIDARFSDIGEAIQETMEAHEVEIRGKVYPVKCIRNLNGHTVNQYRIHAGKSLPIVKNDSKEKMEVFSIKKFQENECYAIETFGSTGKGHVVDCGECSHYMHNPDITYHSQGLVVELSFRLESAKKLFRQIKSIFNTLPFCKRWLVDNGFIRYQVPLKLLTSCGMVESYPPLVDIEGCYTAQFEHTVLLRPTCKEVVSRGDDY</sequence>
<feature type="binding site" evidence="8">
    <location>
        <position position="162"/>
    </location>
    <ligand>
        <name>substrate</name>
    </ligand>
</feature>
<dbReference type="PROSITE" id="PS01202">
    <property type="entry name" value="MAP_2"/>
    <property type="match status" value="1"/>
</dbReference>
<keyword evidence="12" id="KW-1185">Reference proteome</keyword>
<evidence type="ECO:0000256" key="10">
    <source>
        <dbReference type="SAM" id="MobiDB-lite"/>
    </source>
</evidence>
<evidence type="ECO:0000256" key="6">
    <source>
        <dbReference type="ARBA" id="ARBA00022723"/>
    </source>
</evidence>
<dbReference type="CDD" id="cd01088">
    <property type="entry name" value="MetAP2"/>
    <property type="match status" value="1"/>
</dbReference>
<dbReference type="GO" id="GO:0070006">
    <property type="term" value="F:metalloaminopeptidase activity"/>
    <property type="evidence" value="ECO:0007669"/>
    <property type="project" value="UniProtKB-UniRule"/>
</dbReference>
<dbReference type="NCBIfam" id="TIGR00501">
    <property type="entry name" value="met_pdase_II"/>
    <property type="match status" value="1"/>
</dbReference>
<proteinExistence type="inferred from homology"/>
<dbReference type="GO" id="GO:0004239">
    <property type="term" value="F:initiator methionyl aminopeptidase activity"/>
    <property type="evidence" value="ECO:0007669"/>
    <property type="project" value="UniProtKB-UniRule"/>
</dbReference>
<dbReference type="EC" id="3.4.11.18" evidence="8"/>
<evidence type="ECO:0000313" key="12">
    <source>
        <dbReference type="Proteomes" id="UP000515154"/>
    </source>
</evidence>
<comment type="catalytic activity">
    <reaction evidence="1 8 9">
        <text>Release of N-terminal amino acids, preferentially methionine, from peptides and arylamides.</text>
        <dbReference type="EC" id="3.4.11.18"/>
    </reaction>
</comment>
<dbReference type="SUPFAM" id="SSF55920">
    <property type="entry name" value="Creatinase/aminopeptidase"/>
    <property type="match status" value="1"/>
</dbReference>
<feature type="region of interest" description="Disordered" evidence="10">
    <location>
        <begin position="1"/>
        <end position="48"/>
    </location>
</feature>
<comment type="function">
    <text evidence="8 9">Cotranslationally removes the N-terminal methionine from nascent proteins. The N-terminal methionine is often cleaved when the second residue in the primary sequence is small and uncharged (Met-Ala-, Cys, Gly, Pro, Ser, Thr, or Val).</text>
</comment>
<comment type="cofactor">
    <cofactor evidence="8">
        <name>Co(2+)</name>
        <dbReference type="ChEBI" id="CHEBI:48828"/>
    </cofactor>
    <cofactor evidence="8">
        <name>Zn(2+)</name>
        <dbReference type="ChEBI" id="CHEBI:29105"/>
    </cofactor>
    <cofactor evidence="8">
        <name>Mn(2+)</name>
        <dbReference type="ChEBI" id="CHEBI:29035"/>
    </cofactor>
    <cofactor evidence="8">
        <name>Fe(2+)</name>
        <dbReference type="ChEBI" id="CHEBI:29033"/>
    </cofactor>
    <text evidence="8">Binds 2 divalent metal cations per subunit. Has a high-affinity and a low affinity metal-binding site. The true nature of the physiological cofactor is under debate. The enzyme is active with cobalt, zinc, manganese or divalent iron ions. Most likely, methionine aminopeptidases function as mononuclear Fe(2+)-metalloproteases under physiological conditions, and the catalytically relevant metal-binding site has been assigned to the histidine-containing high-affinity site.</text>
</comment>
<dbReference type="PRINTS" id="PR00599">
    <property type="entry name" value="MAPEPTIDASE"/>
</dbReference>
<organism evidence="12 13">
    <name type="scientific">Octopus sinensis</name>
    <name type="common">East Asian common octopus</name>
    <dbReference type="NCBI Taxonomy" id="2607531"/>
    <lineage>
        <taxon>Eukaryota</taxon>
        <taxon>Metazoa</taxon>
        <taxon>Spiralia</taxon>
        <taxon>Lophotrochozoa</taxon>
        <taxon>Mollusca</taxon>
        <taxon>Cephalopoda</taxon>
        <taxon>Coleoidea</taxon>
        <taxon>Octopodiformes</taxon>
        <taxon>Octopoda</taxon>
        <taxon>Incirrata</taxon>
        <taxon>Octopodidae</taxon>
        <taxon>Octopus</taxon>
    </lineage>
</organism>
<feature type="domain" description="Peptidase M24" evidence="11">
    <location>
        <begin position="90"/>
        <end position="304"/>
    </location>
</feature>
<keyword evidence="6 8" id="KW-0479">Metal-binding</keyword>
<evidence type="ECO:0000256" key="9">
    <source>
        <dbReference type="RuleBase" id="RU003653"/>
    </source>
</evidence>
<dbReference type="GO" id="GO:0005737">
    <property type="term" value="C:cytoplasm"/>
    <property type="evidence" value="ECO:0007669"/>
    <property type="project" value="UniProtKB-SubCell"/>
</dbReference>
<keyword evidence="5 8" id="KW-0645">Protease</keyword>
<keyword evidence="7 8" id="KW-0378">Hydrolase</keyword>
<accession>A0A6P7TRM2</accession>
<keyword evidence="4 8" id="KW-0031">Aminopeptidase</keyword>
<dbReference type="PANTHER" id="PTHR45777">
    <property type="entry name" value="METHIONINE AMINOPEPTIDASE 2"/>
    <property type="match status" value="1"/>
</dbReference>
<dbReference type="AlphaFoldDB" id="A0A6P7TRM2"/>
<evidence type="ECO:0000256" key="1">
    <source>
        <dbReference type="ARBA" id="ARBA00000294"/>
    </source>
</evidence>
<dbReference type="PANTHER" id="PTHR45777:SF2">
    <property type="entry name" value="METHIONINE AMINOPEPTIDASE 2"/>
    <property type="match status" value="1"/>
</dbReference>
<keyword evidence="8" id="KW-0963">Cytoplasm</keyword>
<evidence type="ECO:0000313" key="13">
    <source>
        <dbReference type="RefSeq" id="XP_029654879.1"/>
    </source>
</evidence>
<evidence type="ECO:0000256" key="7">
    <source>
        <dbReference type="ARBA" id="ARBA00022801"/>
    </source>
</evidence>
<dbReference type="InterPro" id="IPR036005">
    <property type="entry name" value="Creatinase/aminopeptidase-like"/>
</dbReference>
<dbReference type="SUPFAM" id="SSF46785">
    <property type="entry name" value="Winged helix' DNA-binding domain"/>
    <property type="match status" value="1"/>
</dbReference>
<feature type="binding site" evidence="8">
    <location>
        <position position="270"/>
    </location>
    <ligand>
        <name>substrate</name>
    </ligand>
</feature>
<dbReference type="Pfam" id="PF00557">
    <property type="entry name" value="Peptidase_M24"/>
    <property type="match status" value="1"/>
</dbReference>
<evidence type="ECO:0000259" key="11">
    <source>
        <dbReference type="Pfam" id="PF00557"/>
    </source>
</evidence>
<dbReference type="InterPro" id="IPR000994">
    <property type="entry name" value="Pept_M24"/>
</dbReference>
<evidence type="ECO:0000256" key="8">
    <source>
        <dbReference type="HAMAP-Rule" id="MF_03175"/>
    </source>
</evidence>
<dbReference type="Gene3D" id="3.90.230.10">
    <property type="entry name" value="Creatinase/methionine aminopeptidase superfamily"/>
    <property type="match status" value="1"/>
</dbReference>
<feature type="binding site" evidence="8">
    <location>
        <position position="303"/>
    </location>
    <ligand>
        <name>a divalent metal cation</name>
        <dbReference type="ChEBI" id="CHEBI:60240"/>
        <label>2</label>
        <note>catalytic</note>
    </ligand>
</feature>
<dbReference type="InterPro" id="IPR036390">
    <property type="entry name" value="WH_DNA-bd_sf"/>
</dbReference>
<evidence type="ECO:0000256" key="3">
    <source>
        <dbReference type="ARBA" id="ARBA00001954"/>
    </source>
</evidence>
<dbReference type="InterPro" id="IPR018349">
    <property type="entry name" value="Pept_M24A_MAP2_BS"/>
</dbReference>
<dbReference type="GO" id="GO:0046872">
    <property type="term" value="F:metal ion binding"/>
    <property type="evidence" value="ECO:0007669"/>
    <property type="project" value="UniProtKB-UniRule"/>
</dbReference>
<dbReference type="HAMAP" id="MF_03175">
    <property type="entry name" value="MetAP_2_euk"/>
    <property type="match status" value="1"/>
</dbReference>
<protein>
    <recommendedName>
        <fullName evidence="8">Methionine aminopeptidase 2</fullName>
        <shortName evidence="8">MAP 2</shortName>
        <shortName evidence="8">MetAP 2</shortName>
        <ecNumber evidence="8">3.4.11.18</ecNumber>
    </recommendedName>
    <alternativeName>
        <fullName evidence="8">Peptidase M</fullName>
    </alternativeName>
</protein>
<feature type="compositionally biased region" description="Basic and acidic residues" evidence="10">
    <location>
        <begin position="28"/>
        <end position="39"/>
    </location>
</feature>
<feature type="binding site" evidence="8">
    <location>
        <position position="193"/>
    </location>
    <ligand>
        <name>a divalent metal cation</name>
        <dbReference type="ChEBI" id="CHEBI:60240"/>
        <label>2</label>
        <note>catalytic</note>
    </ligand>
</feature>
<dbReference type="InterPro" id="IPR050247">
    <property type="entry name" value="Met_Aminopeptidase_Type2"/>
</dbReference>
<dbReference type="Proteomes" id="UP000515154">
    <property type="component" value="Unplaced"/>
</dbReference>
<feature type="binding site" evidence="8">
    <location>
        <position position="406"/>
    </location>
    <ligand>
        <name>a divalent metal cation</name>
        <dbReference type="ChEBI" id="CHEBI:60240"/>
        <label>2</label>
        <note>catalytic</note>
    </ligand>
</feature>
<feature type="binding site" evidence="8">
    <location>
        <position position="406"/>
    </location>
    <ligand>
        <name>a divalent metal cation</name>
        <dbReference type="ChEBI" id="CHEBI:60240"/>
        <label>1</label>
    </ligand>
</feature>
<comment type="cofactor">
    <cofactor evidence="2">
        <name>Mn(2+)</name>
        <dbReference type="ChEBI" id="CHEBI:29035"/>
    </cofactor>
</comment>
<dbReference type="RefSeq" id="XP_029654879.1">
    <property type="nucleotide sequence ID" value="XM_029799019.1"/>
</dbReference>
<comment type="subcellular location">
    <subcellularLocation>
        <location evidence="8">Cytoplasm</location>
    </subcellularLocation>
</comment>
<dbReference type="Gene3D" id="1.10.10.10">
    <property type="entry name" value="Winged helix-like DNA-binding domain superfamily/Winged helix DNA-binding domain"/>
    <property type="match status" value="1"/>
</dbReference>
<feature type="binding site" evidence="8">
    <location>
        <position position="193"/>
    </location>
    <ligand>
        <name>a divalent metal cation</name>
        <dbReference type="ChEBI" id="CHEBI:60240"/>
        <label>1</label>
    </ligand>
</feature>
<dbReference type="InterPro" id="IPR002468">
    <property type="entry name" value="Pept_M24A_MAP2"/>
</dbReference>
<dbReference type="KEGG" id="osn:115228440"/>
<dbReference type="GO" id="GO:0006508">
    <property type="term" value="P:proteolysis"/>
    <property type="evidence" value="ECO:0007669"/>
    <property type="project" value="UniProtKB-KW"/>
</dbReference>
<feature type="compositionally biased region" description="Basic residues" evidence="10">
    <location>
        <begin position="18"/>
        <end position="27"/>
    </location>
</feature>
<evidence type="ECO:0000256" key="5">
    <source>
        <dbReference type="ARBA" id="ARBA00022670"/>
    </source>
</evidence>